<keyword evidence="2" id="KW-1003">Cell membrane</keyword>
<keyword evidence="4 6" id="KW-1133">Transmembrane helix</keyword>
<sequence>MIKRTRSLSFQSIALAAAAAIAQLMVALIFVLAARGTDPESLGRVVSMIAIGVTLAGILDFGSNARVSRDIARGDVTHQIISNQLTTKILLVSIGCLVIGLFLKFAINLGDQWGCSFIAFTTLVAQTLQGPIRGLRRAHIIGIVMLIDRSTVLAAFMTLTSIGVGSAYSLWMALSLGPLVAAIVSFAFTPKDLRIALRGWKPRNPWTRSISFGASNVFISLQGLDVTILKMIGGASAAGLYGAVSKWTQPISIVAGAFASASAPFVAHAGNLTEAWRSMRRAVWLPGLAILIAILIAIGAPVLVPFLIGDSYSKSAEVLTILAIAAIPAVLNQTFFVSLQNLGRDRAAAVVLACIIVIQLLFIVAFGSVFGAVACAFAWLICQFLQVVCFGYLIRNEVKKTSRDTEMPGQIQLNPLSIETIDDTH</sequence>
<reference evidence="7 8" key="1">
    <citation type="submission" date="2020-02" db="EMBL/GenBank/DDBJ databases">
        <title>Genome sequence of the type strain DSM 27180 of Arthrobacter silviterrae.</title>
        <authorList>
            <person name="Gao J."/>
            <person name="Sun J."/>
        </authorList>
    </citation>
    <scope>NUCLEOTIDE SEQUENCE [LARGE SCALE GENOMIC DNA]</scope>
    <source>
        <strain evidence="7 8">DSM 27180</strain>
    </source>
</reference>
<feature type="transmembrane region" description="Helical" evidence="6">
    <location>
        <begin position="376"/>
        <end position="394"/>
    </location>
</feature>
<evidence type="ECO:0000256" key="6">
    <source>
        <dbReference type="SAM" id="Phobius"/>
    </source>
</evidence>
<name>A0ABX0DAA7_9MICC</name>
<feature type="transmembrane region" description="Helical" evidence="6">
    <location>
        <begin position="349"/>
        <end position="370"/>
    </location>
</feature>
<dbReference type="RefSeq" id="WP_165181725.1">
    <property type="nucleotide sequence ID" value="NZ_JAAKZI010000013.1"/>
</dbReference>
<comment type="caution">
    <text evidence="7">The sequence shown here is derived from an EMBL/GenBank/DDBJ whole genome shotgun (WGS) entry which is preliminary data.</text>
</comment>
<keyword evidence="8" id="KW-1185">Reference proteome</keyword>
<protein>
    <submittedName>
        <fullName evidence="7">Oligosaccharide flippase family protein</fullName>
    </submittedName>
</protein>
<feature type="transmembrane region" description="Helical" evidence="6">
    <location>
        <begin position="85"/>
        <end position="103"/>
    </location>
</feature>
<dbReference type="EMBL" id="JAAKZI010000013">
    <property type="protein sequence ID" value="NGN83603.1"/>
    <property type="molecule type" value="Genomic_DNA"/>
</dbReference>
<feature type="transmembrane region" description="Helical" evidence="6">
    <location>
        <begin position="168"/>
        <end position="189"/>
    </location>
</feature>
<evidence type="ECO:0000256" key="1">
    <source>
        <dbReference type="ARBA" id="ARBA00004651"/>
    </source>
</evidence>
<evidence type="ECO:0000256" key="4">
    <source>
        <dbReference type="ARBA" id="ARBA00022989"/>
    </source>
</evidence>
<evidence type="ECO:0000256" key="3">
    <source>
        <dbReference type="ARBA" id="ARBA00022692"/>
    </source>
</evidence>
<evidence type="ECO:0000313" key="8">
    <source>
        <dbReference type="Proteomes" id="UP000479226"/>
    </source>
</evidence>
<dbReference type="Proteomes" id="UP000479226">
    <property type="component" value="Unassembled WGS sequence"/>
</dbReference>
<dbReference type="PANTHER" id="PTHR30250">
    <property type="entry name" value="PST FAMILY PREDICTED COLANIC ACID TRANSPORTER"/>
    <property type="match status" value="1"/>
</dbReference>
<dbReference type="PANTHER" id="PTHR30250:SF11">
    <property type="entry name" value="O-ANTIGEN TRANSPORTER-RELATED"/>
    <property type="match status" value="1"/>
</dbReference>
<evidence type="ECO:0000313" key="7">
    <source>
        <dbReference type="EMBL" id="NGN83603.1"/>
    </source>
</evidence>
<feature type="transmembrane region" description="Helical" evidence="6">
    <location>
        <begin position="45"/>
        <end position="64"/>
    </location>
</feature>
<gene>
    <name evidence="7" type="ORF">G6N77_09055</name>
</gene>
<keyword evidence="3 6" id="KW-0812">Transmembrane</keyword>
<organism evidence="7 8">
    <name type="scientific">Arthrobacter silviterrae</name>
    <dbReference type="NCBI Taxonomy" id="2026658"/>
    <lineage>
        <taxon>Bacteria</taxon>
        <taxon>Bacillati</taxon>
        <taxon>Actinomycetota</taxon>
        <taxon>Actinomycetes</taxon>
        <taxon>Micrococcales</taxon>
        <taxon>Micrococcaceae</taxon>
        <taxon>Arthrobacter</taxon>
    </lineage>
</organism>
<keyword evidence="5 6" id="KW-0472">Membrane</keyword>
<accession>A0ABX0DAA7</accession>
<feature type="transmembrane region" description="Helical" evidence="6">
    <location>
        <begin position="12"/>
        <end position="33"/>
    </location>
</feature>
<feature type="transmembrane region" description="Helical" evidence="6">
    <location>
        <begin position="318"/>
        <end position="337"/>
    </location>
</feature>
<feature type="transmembrane region" description="Helical" evidence="6">
    <location>
        <begin position="282"/>
        <end position="306"/>
    </location>
</feature>
<evidence type="ECO:0000256" key="5">
    <source>
        <dbReference type="ARBA" id="ARBA00023136"/>
    </source>
</evidence>
<proteinExistence type="predicted"/>
<feature type="transmembrane region" description="Helical" evidence="6">
    <location>
        <begin position="251"/>
        <end position="270"/>
    </location>
</feature>
<comment type="subcellular location">
    <subcellularLocation>
        <location evidence="1">Cell membrane</location>
        <topology evidence="1">Multi-pass membrane protein</topology>
    </subcellularLocation>
</comment>
<dbReference type="Pfam" id="PF01943">
    <property type="entry name" value="Polysacc_synt"/>
    <property type="match status" value="1"/>
</dbReference>
<feature type="transmembrane region" description="Helical" evidence="6">
    <location>
        <begin position="210"/>
        <end position="231"/>
    </location>
</feature>
<evidence type="ECO:0000256" key="2">
    <source>
        <dbReference type="ARBA" id="ARBA00022475"/>
    </source>
</evidence>
<dbReference type="InterPro" id="IPR050833">
    <property type="entry name" value="Poly_Biosynth_Transport"/>
</dbReference>
<dbReference type="InterPro" id="IPR002797">
    <property type="entry name" value="Polysacc_synth"/>
</dbReference>